<evidence type="ECO:0000313" key="2">
    <source>
        <dbReference type="Proteomes" id="UP000271097"/>
    </source>
</evidence>
<dbReference type="EMBL" id="RBRS01000047">
    <property type="protein sequence ID" value="RMR24168.1"/>
    <property type="molecule type" value="Genomic_DNA"/>
</dbReference>
<organism evidence="1 2">
    <name type="scientific">Pseudomonas amygdali pv. ulmi</name>
    <dbReference type="NCBI Taxonomy" id="251720"/>
    <lineage>
        <taxon>Bacteria</taxon>
        <taxon>Pseudomonadati</taxon>
        <taxon>Pseudomonadota</taxon>
        <taxon>Gammaproteobacteria</taxon>
        <taxon>Pseudomonadales</taxon>
        <taxon>Pseudomonadaceae</taxon>
        <taxon>Pseudomonas</taxon>
        <taxon>Pseudomonas amygdali</taxon>
    </lineage>
</organism>
<dbReference type="SUPFAM" id="SSF54427">
    <property type="entry name" value="NTF2-like"/>
    <property type="match status" value="1"/>
</dbReference>
<evidence type="ECO:0000313" key="1">
    <source>
        <dbReference type="EMBL" id="RMR24168.1"/>
    </source>
</evidence>
<dbReference type="InterPro" id="IPR032710">
    <property type="entry name" value="NTF2-like_dom_sf"/>
</dbReference>
<dbReference type="AlphaFoldDB" id="A0A3M4TAK0"/>
<dbReference type="Gene3D" id="3.10.450.50">
    <property type="match status" value="1"/>
</dbReference>
<accession>A0A3M4TAK0</accession>
<dbReference type="Pfam" id="PF11533">
    <property type="entry name" value="AtzH-like"/>
    <property type="match status" value="1"/>
</dbReference>
<reference evidence="1 2" key="1">
    <citation type="submission" date="2018-08" db="EMBL/GenBank/DDBJ databases">
        <title>Recombination of ecologically and evolutionarily significant loci maintains genetic cohesion in the Pseudomonas syringae species complex.</title>
        <authorList>
            <person name="Dillon M."/>
            <person name="Thakur S."/>
            <person name="Almeida R.N.D."/>
            <person name="Weir B.S."/>
            <person name="Guttman D.S."/>
        </authorList>
    </citation>
    <scope>NUCLEOTIDE SEQUENCE [LARGE SCALE GENOMIC DNA]</scope>
    <source>
        <strain evidence="1 2">ICMP 5931</strain>
    </source>
</reference>
<name>A0A3M4TAK0_PSEA0</name>
<comment type="caution">
    <text evidence="1">The sequence shown here is derived from an EMBL/GenBank/DDBJ whole genome shotgun (WGS) entry which is preliminary data.</text>
</comment>
<dbReference type="InterPro" id="IPR024507">
    <property type="entry name" value="AtzH-like"/>
</dbReference>
<dbReference type="Proteomes" id="UP000271097">
    <property type="component" value="Unassembled WGS sequence"/>
</dbReference>
<gene>
    <name evidence="1" type="ORF">ALP90_03232</name>
</gene>
<protein>
    <submittedName>
        <fullName evidence="1">Uncharacterized protein</fullName>
    </submittedName>
</protein>
<proteinExistence type="predicted"/>
<sequence>MDINLAHIVAEVTHAFTDYERALLANELTTLDAYFWNSEQTVDRSLWRRGKPARCRSHRALSTPLSASRARSHIIAHRGEHLR</sequence>